<name>A0ABR7KZK3_9PSEU</name>
<dbReference type="EMBL" id="JABVED010000001">
    <property type="protein sequence ID" value="MBC6445858.1"/>
    <property type="molecule type" value="Genomic_DNA"/>
</dbReference>
<accession>A0ABR7KZK3</accession>
<organism evidence="2 3">
    <name type="scientific">Actinokineospora xionganensis</name>
    <dbReference type="NCBI Taxonomy" id="2684470"/>
    <lineage>
        <taxon>Bacteria</taxon>
        <taxon>Bacillati</taxon>
        <taxon>Actinomycetota</taxon>
        <taxon>Actinomycetes</taxon>
        <taxon>Pseudonocardiales</taxon>
        <taxon>Pseudonocardiaceae</taxon>
        <taxon>Actinokineospora</taxon>
    </lineage>
</organism>
<feature type="domain" description="DUF1918" evidence="1">
    <location>
        <begin position="1"/>
        <end position="58"/>
    </location>
</feature>
<gene>
    <name evidence="2" type="ORF">GPZ80_01570</name>
</gene>
<proteinExistence type="predicted"/>
<keyword evidence="3" id="KW-1185">Reference proteome</keyword>
<dbReference type="Pfam" id="PF08940">
    <property type="entry name" value="DUF1918"/>
    <property type="match status" value="1"/>
</dbReference>
<dbReference type="Proteomes" id="UP000734823">
    <property type="component" value="Unassembled WGS sequence"/>
</dbReference>
<protein>
    <submittedName>
        <fullName evidence="2">DUF1918 domain-containing protein</fullName>
    </submittedName>
</protein>
<dbReference type="Gene3D" id="2.30.30.440">
    <property type="entry name" value="Domain of unknown function DUF1918"/>
    <property type="match status" value="1"/>
</dbReference>
<dbReference type="RefSeq" id="WP_187217911.1">
    <property type="nucleotide sequence ID" value="NZ_JABVED010000001.1"/>
</dbReference>
<dbReference type="InterPro" id="IPR015035">
    <property type="entry name" value="DUF1918"/>
</dbReference>
<evidence type="ECO:0000313" key="3">
    <source>
        <dbReference type="Proteomes" id="UP000734823"/>
    </source>
</evidence>
<dbReference type="SUPFAM" id="SSF50118">
    <property type="entry name" value="Cell growth inhibitor/plasmid maintenance toxic component"/>
    <property type="match status" value="1"/>
</dbReference>
<evidence type="ECO:0000313" key="2">
    <source>
        <dbReference type="EMBL" id="MBC6445858.1"/>
    </source>
</evidence>
<sequence>MHAEPGDWLVIERSDIEHHARRGRIEQVRGAGGTPPFVVRWLDTDRVVLVFPGPDGHVVSAADLAAADAAANARLTRVQREISAHPAHRPEES</sequence>
<reference evidence="2 3" key="1">
    <citation type="submission" date="2020-06" db="EMBL/GenBank/DDBJ databases">
        <title>Actinokineospora xiongansis sp. nov., isolated from soil of Baiyangdian.</title>
        <authorList>
            <person name="Zhang X."/>
        </authorList>
    </citation>
    <scope>NUCLEOTIDE SEQUENCE [LARGE SCALE GENOMIC DNA]</scope>
    <source>
        <strain evidence="2 3">HBU206404</strain>
    </source>
</reference>
<comment type="caution">
    <text evidence="2">The sequence shown here is derived from an EMBL/GenBank/DDBJ whole genome shotgun (WGS) entry which is preliminary data.</text>
</comment>
<evidence type="ECO:0000259" key="1">
    <source>
        <dbReference type="Pfam" id="PF08940"/>
    </source>
</evidence>